<evidence type="ECO:0000256" key="6">
    <source>
        <dbReference type="ARBA" id="ARBA00023002"/>
    </source>
</evidence>
<dbReference type="AlphaFoldDB" id="A0A8J1U5J6"/>
<dbReference type="InterPro" id="IPR036188">
    <property type="entry name" value="FAD/NAD-bd_sf"/>
</dbReference>
<keyword evidence="4 10" id="KW-0274">FAD</keyword>
<comment type="caution">
    <text evidence="11">The sequence shown here is derived from an EMBL/GenBank/DDBJ whole genome shotgun (WGS) entry which is preliminary data.</text>
</comment>
<dbReference type="GO" id="GO:0034354">
    <property type="term" value="P:'de novo' NAD+ biosynthetic process from L-tryptophan"/>
    <property type="evidence" value="ECO:0007669"/>
    <property type="project" value="UniProtKB-UniRule"/>
</dbReference>
<evidence type="ECO:0000256" key="9">
    <source>
        <dbReference type="ARBA" id="ARBA00047818"/>
    </source>
</evidence>
<comment type="catalytic activity">
    <reaction evidence="9 10">
        <text>L-kynurenine + NADPH + O2 + H(+) = 3-hydroxy-L-kynurenine + NADP(+) + H2O</text>
        <dbReference type="Rhea" id="RHEA:20545"/>
        <dbReference type="ChEBI" id="CHEBI:15377"/>
        <dbReference type="ChEBI" id="CHEBI:15378"/>
        <dbReference type="ChEBI" id="CHEBI:15379"/>
        <dbReference type="ChEBI" id="CHEBI:57783"/>
        <dbReference type="ChEBI" id="CHEBI:57959"/>
        <dbReference type="ChEBI" id="CHEBI:58125"/>
        <dbReference type="ChEBI" id="CHEBI:58349"/>
        <dbReference type="EC" id="1.14.13.9"/>
    </reaction>
</comment>
<evidence type="ECO:0000256" key="4">
    <source>
        <dbReference type="ARBA" id="ARBA00022827"/>
    </source>
</evidence>
<dbReference type="GO" id="GO:0006569">
    <property type="term" value="P:L-tryptophan catabolic process"/>
    <property type="evidence" value="ECO:0007669"/>
    <property type="project" value="UniProtKB-UniRule"/>
</dbReference>
<sequence length="469" mass="53488">MASSKNEKGKKVIIVGGGLVGALNACFLAKRGFQVEVYERRPDIRTQEVVKGRSINLALSCRGREALRAVGLEEKITGEGIPMFARMIHNLDGSKKSIPYGKRDQSIMSVDRRHLNELLLSAAEKYDNVTLHFNHKITRCDFEKPQATFLREDEGTTVEVPGDLIMGCDGAYSSVRQQLMKTTRFDFSQEYIPHGYLELSIPANKQNEYAMELNYLHIWPRNTFMMIALPNPDKTFVGTLFMPFKIFDSIKTNDDLMKFFKDKFPDSIPLMGEEALKESYFRVKALPLVSIKCSPYHVSDKAVLMGDAAHAMVPFYGQGMNCGFEDCLVFDGIMTKYKNDFSKVLPEYTDTRNIDAKAMCDLAMYNYIEMRESVNSKMFLLRKHVDNMLNWLMPNTWVPLYTTVSFTRIRYHQCISNRQWQDKVLKNTLWGSVYAAIIGGAFALRRTGVTMETIADVGKDLINNIFLKA</sequence>
<dbReference type="GO" id="GO:0071949">
    <property type="term" value="F:FAD binding"/>
    <property type="evidence" value="ECO:0007669"/>
    <property type="project" value="InterPro"/>
</dbReference>
<reference evidence="11" key="1">
    <citation type="submission" date="2022-03" db="EMBL/GenBank/DDBJ databases">
        <authorList>
            <person name="Martin C."/>
        </authorList>
    </citation>
    <scope>NUCLEOTIDE SEQUENCE</scope>
</reference>
<dbReference type="GO" id="GO:0070189">
    <property type="term" value="P:kynurenine metabolic process"/>
    <property type="evidence" value="ECO:0007669"/>
    <property type="project" value="TreeGrafter"/>
</dbReference>
<comment type="cofactor">
    <cofactor evidence="1 10">
        <name>FAD</name>
        <dbReference type="ChEBI" id="CHEBI:57692"/>
    </cofactor>
</comment>
<dbReference type="UniPathway" id="UPA00253">
    <property type="reaction ID" value="UER00328"/>
</dbReference>
<dbReference type="Proteomes" id="UP000749559">
    <property type="component" value="Unassembled WGS sequence"/>
</dbReference>
<name>A0A8J1U5J6_OWEFU</name>
<dbReference type="Gene3D" id="3.50.50.60">
    <property type="entry name" value="FAD/NAD(P)-binding domain"/>
    <property type="match status" value="1"/>
</dbReference>
<organism evidence="11 12">
    <name type="scientific">Owenia fusiformis</name>
    <name type="common">Polychaete worm</name>
    <dbReference type="NCBI Taxonomy" id="6347"/>
    <lineage>
        <taxon>Eukaryota</taxon>
        <taxon>Metazoa</taxon>
        <taxon>Spiralia</taxon>
        <taxon>Lophotrochozoa</taxon>
        <taxon>Annelida</taxon>
        <taxon>Polychaeta</taxon>
        <taxon>Sedentaria</taxon>
        <taxon>Canalipalpata</taxon>
        <taxon>Sabellida</taxon>
        <taxon>Oweniida</taxon>
        <taxon>Oweniidae</taxon>
        <taxon>Owenia</taxon>
    </lineage>
</organism>
<dbReference type="PRINTS" id="PR00420">
    <property type="entry name" value="RNGMNOXGNASE"/>
</dbReference>
<keyword evidence="7 10" id="KW-0503">Monooxygenase</keyword>
<evidence type="ECO:0000256" key="10">
    <source>
        <dbReference type="HAMAP-Rule" id="MF_03018"/>
    </source>
</evidence>
<dbReference type="HAMAP" id="MF_01971">
    <property type="entry name" value="Kynurenine_monooxygenase"/>
    <property type="match status" value="1"/>
</dbReference>
<keyword evidence="6 10" id="KW-0560">Oxidoreductase</keyword>
<evidence type="ECO:0000256" key="5">
    <source>
        <dbReference type="ARBA" id="ARBA00022857"/>
    </source>
</evidence>
<gene>
    <name evidence="10" type="primary">KMO</name>
    <name evidence="11" type="ORF">OFUS_LOCUS15898</name>
</gene>
<dbReference type="SUPFAM" id="SSF51905">
    <property type="entry name" value="FAD/NAD(P)-binding domain"/>
    <property type="match status" value="1"/>
</dbReference>
<comment type="pathway">
    <text evidence="10">Cofactor biosynthesis; NAD(+) biosynthesis; quinolinate from L-kynurenine: step 1/3.</text>
</comment>
<dbReference type="GO" id="GO:0005741">
    <property type="term" value="C:mitochondrial outer membrane"/>
    <property type="evidence" value="ECO:0007669"/>
    <property type="project" value="TreeGrafter"/>
</dbReference>
<dbReference type="GO" id="GO:0004502">
    <property type="term" value="F:kynurenine 3-monooxygenase activity"/>
    <property type="evidence" value="ECO:0007669"/>
    <property type="project" value="UniProtKB-UniRule"/>
</dbReference>
<comment type="function">
    <text evidence="10">Catalyzes the hydroxylation of L-kynurenine (L-Kyn) to form 3-hydroxy-L-kynurenine (L-3OHKyn). Required for synthesis of quinolinic acid.</text>
</comment>
<keyword evidence="5 10" id="KW-0521">NADP</keyword>
<dbReference type="FunFam" id="3.50.50.60:FF:000129">
    <property type="entry name" value="Kynurenine 3-monooxygenase"/>
    <property type="match status" value="1"/>
</dbReference>
<comment type="similarity">
    <text evidence="10">Belongs to the aromatic-ring hydroxylase family. KMO subfamily.</text>
</comment>
<keyword evidence="12" id="KW-1185">Reference proteome</keyword>
<dbReference type="GO" id="GO:0019805">
    <property type="term" value="P:quinolinate biosynthetic process"/>
    <property type="evidence" value="ECO:0007669"/>
    <property type="project" value="UniProtKB-UniRule"/>
</dbReference>
<keyword evidence="3 10" id="KW-0662">Pyridine nucleotide biosynthesis</keyword>
<dbReference type="InterPro" id="IPR002938">
    <property type="entry name" value="FAD-bd"/>
</dbReference>
<keyword evidence="2 10" id="KW-0285">Flavoprotein</keyword>
<accession>A0A8J1U5J6</accession>
<dbReference type="Pfam" id="PF01494">
    <property type="entry name" value="FAD_binding_3"/>
    <property type="match status" value="1"/>
</dbReference>
<dbReference type="PANTHER" id="PTHR46028">
    <property type="entry name" value="KYNURENINE 3-MONOOXYGENASE"/>
    <property type="match status" value="1"/>
</dbReference>
<dbReference type="OrthoDB" id="10053569at2759"/>
<dbReference type="InterPro" id="IPR027545">
    <property type="entry name" value="Kynurenine_monooxygenase"/>
</dbReference>
<evidence type="ECO:0000256" key="1">
    <source>
        <dbReference type="ARBA" id="ARBA00001974"/>
    </source>
</evidence>
<evidence type="ECO:0000256" key="3">
    <source>
        <dbReference type="ARBA" id="ARBA00022642"/>
    </source>
</evidence>
<evidence type="ECO:0000256" key="2">
    <source>
        <dbReference type="ARBA" id="ARBA00022630"/>
    </source>
</evidence>
<comment type="subcellular location">
    <subcellularLocation>
        <location evidence="10">Mitochondrion</location>
    </subcellularLocation>
</comment>
<evidence type="ECO:0000256" key="8">
    <source>
        <dbReference type="ARBA" id="ARBA00023128"/>
    </source>
</evidence>
<evidence type="ECO:0000256" key="7">
    <source>
        <dbReference type="ARBA" id="ARBA00023033"/>
    </source>
</evidence>
<proteinExistence type="inferred from homology"/>
<dbReference type="PANTHER" id="PTHR46028:SF2">
    <property type="entry name" value="KYNURENINE 3-MONOOXYGENASE"/>
    <property type="match status" value="1"/>
</dbReference>
<keyword evidence="8 10" id="KW-0496">Mitochondrion</keyword>
<dbReference type="GO" id="GO:0043420">
    <property type="term" value="P:anthranilate metabolic process"/>
    <property type="evidence" value="ECO:0007669"/>
    <property type="project" value="UniProtKB-UniRule"/>
</dbReference>
<protein>
    <recommendedName>
        <fullName evidence="10">Kynurenine 3-monooxygenase</fullName>
        <ecNumber evidence="10">1.14.13.9</ecNumber>
    </recommendedName>
    <alternativeName>
        <fullName evidence="10">Kynurenine 3-hydroxylase</fullName>
    </alternativeName>
</protein>
<dbReference type="EMBL" id="CAIIXF020000008">
    <property type="protein sequence ID" value="CAH1790724.1"/>
    <property type="molecule type" value="Genomic_DNA"/>
</dbReference>
<evidence type="ECO:0000313" key="11">
    <source>
        <dbReference type="EMBL" id="CAH1790724.1"/>
    </source>
</evidence>
<dbReference type="EC" id="1.14.13.9" evidence="10"/>
<evidence type="ECO:0000313" key="12">
    <source>
        <dbReference type="Proteomes" id="UP000749559"/>
    </source>
</evidence>